<organism evidence="8 9">
    <name type="scientific">Chitinophaga chungangae</name>
    <dbReference type="NCBI Taxonomy" id="2821488"/>
    <lineage>
        <taxon>Bacteria</taxon>
        <taxon>Pseudomonadati</taxon>
        <taxon>Bacteroidota</taxon>
        <taxon>Chitinophagia</taxon>
        <taxon>Chitinophagales</taxon>
        <taxon>Chitinophagaceae</taxon>
        <taxon>Chitinophaga</taxon>
    </lineage>
</organism>
<evidence type="ECO:0000256" key="1">
    <source>
        <dbReference type="ARBA" id="ARBA00004141"/>
    </source>
</evidence>
<comment type="subcellular location">
    <subcellularLocation>
        <location evidence="1">Membrane</location>
        <topology evidence="1">Multi-pass membrane protein</topology>
    </subcellularLocation>
</comment>
<evidence type="ECO:0000256" key="4">
    <source>
        <dbReference type="ARBA" id="ARBA00022989"/>
    </source>
</evidence>
<dbReference type="RefSeq" id="WP_209143844.1">
    <property type="nucleotide sequence ID" value="NZ_JAGHKP010000001.1"/>
</dbReference>
<reference evidence="9" key="1">
    <citation type="submission" date="2021-03" db="EMBL/GenBank/DDBJ databases">
        <title>Assistant Professor.</title>
        <authorList>
            <person name="Huq M.A."/>
        </authorList>
    </citation>
    <scope>NUCLEOTIDE SEQUENCE [LARGE SCALE GENOMIC DNA]</scope>
    <source>
        <strain evidence="9">MAH-28</strain>
    </source>
</reference>
<dbReference type="Proteomes" id="UP000679126">
    <property type="component" value="Unassembled WGS sequence"/>
</dbReference>
<dbReference type="PANTHER" id="PTHR32322:SF2">
    <property type="entry name" value="EAMA DOMAIN-CONTAINING PROTEIN"/>
    <property type="match status" value="1"/>
</dbReference>
<evidence type="ECO:0000256" key="3">
    <source>
        <dbReference type="ARBA" id="ARBA00022692"/>
    </source>
</evidence>
<keyword evidence="4 6" id="KW-1133">Transmembrane helix</keyword>
<keyword evidence="5 6" id="KW-0472">Membrane</keyword>
<feature type="transmembrane region" description="Helical" evidence="6">
    <location>
        <begin position="98"/>
        <end position="120"/>
    </location>
</feature>
<evidence type="ECO:0000256" key="6">
    <source>
        <dbReference type="SAM" id="Phobius"/>
    </source>
</evidence>
<feature type="transmembrane region" description="Helical" evidence="6">
    <location>
        <begin position="35"/>
        <end position="59"/>
    </location>
</feature>
<dbReference type="InterPro" id="IPR000620">
    <property type="entry name" value="EamA_dom"/>
</dbReference>
<dbReference type="Pfam" id="PF00892">
    <property type="entry name" value="EamA"/>
    <property type="match status" value="2"/>
</dbReference>
<feature type="transmembrane region" description="Helical" evidence="6">
    <location>
        <begin position="186"/>
        <end position="207"/>
    </location>
</feature>
<dbReference type="InterPro" id="IPR050638">
    <property type="entry name" value="AA-Vitamin_Transporters"/>
</dbReference>
<gene>
    <name evidence="8" type="ORF">J7I43_04950</name>
</gene>
<name>A0ABS3YA32_9BACT</name>
<feature type="transmembrane region" description="Helical" evidence="6">
    <location>
        <begin position="249"/>
        <end position="268"/>
    </location>
</feature>
<evidence type="ECO:0000259" key="7">
    <source>
        <dbReference type="Pfam" id="PF00892"/>
    </source>
</evidence>
<dbReference type="EMBL" id="JAGHKP010000001">
    <property type="protein sequence ID" value="MBO9151543.1"/>
    <property type="molecule type" value="Genomic_DNA"/>
</dbReference>
<feature type="transmembrane region" description="Helical" evidence="6">
    <location>
        <begin position="153"/>
        <end position="174"/>
    </location>
</feature>
<keyword evidence="3 6" id="KW-0812">Transmembrane</keyword>
<evidence type="ECO:0000313" key="8">
    <source>
        <dbReference type="EMBL" id="MBO9151543.1"/>
    </source>
</evidence>
<feature type="transmembrane region" description="Helical" evidence="6">
    <location>
        <begin position="127"/>
        <end position="147"/>
    </location>
</feature>
<feature type="transmembrane region" description="Helical" evidence="6">
    <location>
        <begin position="274"/>
        <end position="293"/>
    </location>
</feature>
<evidence type="ECO:0000313" key="9">
    <source>
        <dbReference type="Proteomes" id="UP000679126"/>
    </source>
</evidence>
<feature type="domain" description="EamA" evidence="7">
    <location>
        <begin position="12"/>
        <end position="141"/>
    </location>
</feature>
<feature type="transmembrane region" description="Helical" evidence="6">
    <location>
        <begin position="219"/>
        <end position="242"/>
    </location>
</feature>
<proteinExistence type="inferred from homology"/>
<comment type="similarity">
    <text evidence="2">Belongs to the EamA transporter family.</text>
</comment>
<accession>A0ABS3YA32</accession>
<protein>
    <submittedName>
        <fullName evidence="8">DMT family transporter</fullName>
    </submittedName>
</protein>
<sequence>MPTMGTPRGKLVLAGITFAFLWASASVGTKIGLSAVQPLVLFVPRFFLASAIMLLISHAGMKKRLPQGREWLQLAVYGLFNISLYLGIYVVGMKETSAGLGALATATNPVFISLLSAIWLRRPLHLVTVLSLVLCLCGIGIAAWPLIAESYATPLGLGLVLLSMIAYSVGAIYFSASNLGGSLHIFTINGWQTLFGGLFLLPAMLVWYEPSQNDFNLTWLLATLWLVGPVSILAVLLWLFLLKDNPVKASFWLFLCPVFGFAISAVLMHEPLSLFTLAGVALVIFGLCLVQWYRGKQ</sequence>
<keyword evidence="9" id="KW-1185">Reference proteome</keyword>
<dbReference type="PANTHER" id="PTHR32322">
    <property type="entry name" value="INNER MEMBRANE TRANSPORTER"/>
    <property type="match status" value="1"/>
</dbReference>
<evidence type="ECO:0000256" key="5">
    <source>
        <dbReference type="ARBA" id="ARBA00023136"/>
    </source>
</evidence>
<dbReference type="InterPro" id="IPR037185">
    <property type="entry name" value="EmrE-like"/>
</dbReference>
<evidence type="ECO:0000256" key="2">
    <source>
        <dbReference type="ARBA" id="ARBA00007362"/>
    </source>
</evidence>
<feature type="transmembrane region" description="Helical" evidence="6">
    <location>
        <begin position="71"/>
        <end position="92"/>
    </location>
</feature>
<dbReference type="SUPFAM" id="SSF103481">
    <property type="entry name" value="Multidrug resistance efflux transporter EmrE"/>
    <property type="match status" value="2"/>
</dbReference>
<comment type="caution">
    <text evidence="8">The sequence shown here is derived from an EMBL/GenBank/DDBJ whole genome shotgun (WGS) entry which is preliminary data.</text>
</comment>
<feature type="domain" description="EamA" evidence="7">
    <location>
        <begin position="156"/>
        <end position="290"/>
    </location>
</feature>